<proteinExistence type="predicted"/>
<reference evidence="2" key="1">
    <citation type="submission" date="2013-03" db="EMBL/GenBank/DDBJ databases">
        <title>The Genome Sequence of Anopheles minimus MINIMUS1.</title>
        <authorList>
            <consortium name="The Broad Institute Genomics Platform"/>
            <person name="Neafsey D.E."/>
            <person name="Walton C."/>
            <person name="Walker B."/>
            <person name="Young S.K."/>
            <person name="Zeng Q."/>
            <person name="Gargeya S."/>
            <person name="Fitzgerald M."/>
            <person name="Haas B."/>
            <person name="Abouelleil A."/>
            <person name="Allen A.W."/>
            <person name="Alvarado L."/>
            <person name="Arachchi H.M."/>
            <person name="Berlin A.M."/>
            <person name="Chapman S.B."/>
            <person name="Gainer-Dewar J."/>
            <person name="Goldberg J."/>
            <person name="Griggs A."/>
            <person name="Gujja S."/>
            <person name="Hansen M."/>
            <person name="Howarth C."/>
            <person name="Imamovic A."/>
            <person name="Ireland A."/>
            <person name="Larimer J."/>
            <person name="McCowan C."/>
            <person name="Murphy C."/>
            <person name="Pearson M."/>
            <person name="Poon T.W."/>
            <person name="Priest M."/>
            <person name="Roberts A."/>
            <person name="Saif S."/>
            <person name="Shea T."/>
            <person name="Sisk P."/>
            <person name="Sykes S."/>
            <person name="Wortman J."/>
            <person name="Nusbaum C."/>
            <person name="Birren B."/>
        </authorList>
    </citation>
    <scope>NUCLEOTIDE SEQUENCE [LARGE SCALE GENOMIC DNA]</scope>
    <source>
        <strain evidence="2">MINIMUS1</strain>
    </source>
</reference>
<dbReference type="VEuPathDB" id="VectorBase:AMIN008161"/>
<name>A0A182WCS4_9DIPT</name>
<dbReference type="AlphaFoldDB" id="A0A182WCS4"/>
<sequence>MEPDVRHWVKREQGEMLNLFPVHSTHGHTQAHQESFRQMCTASLQPARKDQSRQGALAVSLVLLRAGAQDAANCAAEWFEAVAGC</sequence>
<reference evidence="1" key="2">
    <citation type="submission" date="2020-05" db="UniProtKB">
        <authorList>
            <consortium name="EnsemblMetazoa"/>
        </authorList>
    </citation>
    <scope>IDENTIFICATION</scope>
    <source>
        <strain evidence="1">MINIMUS1</strain>
    </source>
</reference>
<keyword evidence="2" id="KW-1185">Reference proteome</keyword>
<accession>A0A182WCS4</accession>
<protein>
    <submittedName>
        <fullName evidence="1">Uncharacterized protein</fullName>
    </submittedName>
</protein>
<dbReference type="Proteomes" id="UP000075920">
    <property type="component" value="Unassembled WGS sequence"/>
</dbReference>
<dbReference type="EnsemblMetazoa" id="AMIN008161-RA">
    <property type="protein sequence ID" value="AMIN008161-PA"/>
    <property type="gene ID" value="AMIN008161"/>
</dbReference>
<evidence type="ECO:0000313" key="2">
    <source>
        <dbReference type="Proteomes" id="UP000075920"/>
    </source>
</evidence>
<evidence type="ECO:0000313" key="1">
    <source>
        <dbReference type="EnsemblMetazoa" id="AMIN008161-PA"/>
    </source>
</evidence>
<organism evidence="1 2">
    <name type="scientific">Anopheles minimus</name>
    <dbReference type="NCBI Taxonomy" id="112268"/>
    <lineage>
        <taxon>Eukaryota</taxon>
        <taxon>Metazoa</taxon>
        <taxon>Ecdysozoa</taxon>
        <taxon>Arthropoda</taxon>
        <taxon>Hexapoda</taxon>
        <taxon>Insecta</taxon>
        <taxon>Pterygota</taxon>
        <taxon>Neoptera</taxon>
        <taxon>Endopterygota</taxon>
        <taxon>Diptera</taxon>
        <taxon>Nematocera</taxon>
        <taxon>Culicoidea</taxon>
        <taxon>Culicidae</taxon>
        <taxon>Anophelinae</taxon>
        <taxon>Anopheles</taxon>
    </lineage>
</organism>